<protein>
    <recommendedName>
        <fullName evidence="4 11">Diacylglycerol O-acyltransferase</fullName>
        <ecNumber evidence="4 11">2.3.1.20</ecNumber>
    </recommendedName>
</protein>
<organism evidence="14 15">
    <name type="scientific">Mycobacterium marinum</name>
    <dbReference type="NCBI Taxonomy" id="1781"/>
    <lineage>
        <taxon>Bacteria</taxon>
        <taxon>Bacillati</taxon>
        <taxon>Actinomycetota</taxon>
        <taxon>Actinomycetes</taxon>
        <taxon>Mycobacteriales</taxon>
        <taxon>Mycobacteriaceae</taxon>
        <taxon>Mycobacterium</taxon>
        <taxon>Mycobacterium ulcerans group</taxon>
    </lineage>
</organism>
<dbReference type="OMA" id="CNLVISN"/>
<evidence type="ECO:0000256" key="4">
    <source>
        <dbReference type="ARBA" id="ARBA00013244"/>
    </source>
</evidence>
<evidence type="ECO:0000256" key="7">
    <source>
        <dbReference type="ARBA" id="ARBA00022798"/>
    </source>
</evidence>
<dbReference type="GO" id="GO:0071731">
    <property type="term" value="P:response to nitric oxide"/>
    <property type="evidence" value="ECO:0007669"/>
    <property type="project" value="TreeGrafter"/>
</dbReference>
<comment type="similarity">
    <text evidence="3 11">Belongs to the long-chain O-acyltransferase family.</text>
</comment>
<dbReference type="NCBIfam" id="TIGR02946">
    <property type="entry name" value="acyl_WS_DGAT"/>
    <property type="match status" value="1"/>
</dbReference>
<dbReference type="PANTHER" id="PTHR31650:SF1">
    <property type="entry name" value="WAX ESTER SYNTHASE_DIACYLGLYCEROL ACYLTRANSFERASE 4-RELATED"/>
    <property type="match status" value="1"/>
</dbReference>
<evidence type="ECO:0000256" key="5">
    <source>
        <dbReference type="ARBA" id="ARBA00022516"/>
    </source>
</evidence>
<dbReference type="InterPro" id="IPR045034">
    <property type="entry name" value="O-acyltransferase_WSD1-like"/>
</dbReference>
<accession>A0A3E2MZ65</accession>
<evidence type="ECO:0000313" key="14">
    <source>
        <dbReference type="EMBL" id="RFZ44535.1"/>
    </source>
</evidence>
<evidence type="ECO:0000259" key="12">
    <source>
        <dbReference type="Pfam" id="PF03007"/>
    </source>
</evidence>
<dbReference type="AlphaFoldDB" id="A0A3E2MZ65"/>
<evidence type="ECO:0000313" key="15">
    <source>
        <dbReference type="Proteomes" id="UP000257451"/>
    </source>
</evidence>
<evidence type="ECO:0000256" key="11">
    <source>
        <dbReference type="RuleBase" id="RU361241"/>
    </source>
</evidence>
<comment type="caution">
    <text evidence="14">The sequence shown here is derived from an EMBL/GenBank/DDBJ whole genome shotgun (WGS) entry which is preliminary data.</text>
</comment>
<comment type="pathway">
    <text evidence="1 11">Glycerolipid metabolism; triacylglycerol biosynthesis.</text>
</comment>
<reference evidence="14 15" key="1">
    <citation type="journal article" date="2018" name="Sci. Rep.">
        <title>Extensive genomic diversity among Mycobacterium marinum strains revealed by whole genome sequencing.</title>
        <authorList>
            <person name="Das S."/>
            <person name="Pettersson B.M."/>
            <person name="Behra P.R."/>
            <person name="Mallick A."/>
            <person name="Cheramie M."/>
            <person name="Ramesh M."/>
            <person name="Shirreff L."/>
            <person name="DuCote T."/>
            <person name="Dasgupta S."/>
            <person name="Ennis D.G."/>
            <person name="Kirsebom L.A."/>
        </authorList>
    </citation>
    <scope>NUCLEOTIDE SEQUENCE [LARGE SCALE GENOMIC DNA]</scope>
    <source>
        <strain evidence="14 15">Davis1</strain>
    </source>
</reference>
<comment type="catalytic activity">
    <reaction evidence="10 11">
        <text>an acyl-CoA + a 1,2-diacyl-sn-glycerol = a triacyl-sn-glycerol + CoA</text>
        <dbReference type="Rhea" id="RHEA:10868"/>
        <dbReference type="ChEBI" id="CHEBI:17815"/>
        <dbReference type="ChEBI" id="CHEBI:57287"/>
        <dbReference type="ChEBI" id="CHEBI:58342"/>
        <dbReference type="ChEBI" id="CHEBI:64615"/>
        <dbReference type="EC" id="2.3.1.20"/>
    </reaction>
</comment>
<keyword evidence="9 11" id="KW-0012">Acyltransferase</keyword>
<evidence type="ECO:0000259" key="13">
    <source>
        <dbReference type="Pfam" id="PF06974"/>
    </source>
</evidence>
<dbReference type="EMBL" id="PEDF01000042">
    <property type="protein sequence ID" value="RFZ44535.1"/>
    <property type="molecule type" value="Genomic_DNA"/>
</dbReference>
<dbReference type="GO" id="GO:0051701">
    <property type="term" value="P:biological process involved in interaction with host"/>
    <property type="evidence" value="ECO:0007669"/>
    <property type="project" value="TreeGrafter"/>
</dbReference>
<dbReference type="Proteomes" id="UP000257451">
    <property type="component" value="Unassembled WGS sequence"/>
</dbReference>
<evidence type="ECO:0000256" key="9">
    <source>
        <dbReference type="ARBA" id="ARBA00023315"/>
    </source>
</evidence>
<dbReference type="GO" id="GO:0005886">
    <property type="term" value="C:plasma membrane"/>
    <property type="evidence" value="ECO:0007669"/>
    <property type="project" value="TreeGrafter"/>
</dbReference>
<feature type="domain" description="O-acyltransferase WSD1 C-terminal" evidence="13">
    <location>
        <begin position="305"/>
        <end position="450"/>
    </location>
</feature>
<evidence type="ECO:0000256" key="10">
    <source>
        <dbReference type="ARBA" id="ARBA00048109"/>
    </source>
</evidence>
<name>A0A3E2MZ65_MYCMR</name>
<dbReference type="GO" id="GO:0019432">
    <property type="term" value="P:triglyceride biosynthetic process"/>
    <property type="evidence" value="ECO:0007669"/>
    <property type="project" value="UniProtKB-UniPathway"/>
</dbReference>
<keyword evidence="7 11" id="KW-0319">Glycerol metabolism</keyword>
<keyword evidence="5 11" id="KW-0444">Lipid biosynthesis</keyword>
<dbReference type="EC" id="2.3.1.20" evidence="4 11"/>
<evidence type="ECO:0000256" key="6">
    <source>
        <dbReference type="ARBA" id="ARBA00022679"/>
    </source>
</evidence>
<gene>
    <name evidence="14" type="primary">tgs4_1</name>
    <name evidence="14" type="ORF">DAVIS_01559</name>
</gene>
<dbReference type="InterPro" id="IPR004255">
    <property type="entry name" value="O-acyltransferase_WSD1_N"/>
</dbReference>
<evidence type="ECO:0000256" key="3">
    <source>
        <dbReference type="ARBA" id="ARBA00009587"/>
    </source>
</evidence>
<dbReference type="Pfam" id="PF03007">
    <property type="entry name" value="WS_DGAT_cat"/>
    <property type="match status" value="1"/>
</dbReference>
<dbReference type="GO" id="GO:0001666">
    <property type="term" value="P:response to hypoxia"/>
    <property type="evidence" value="ECO:0007669"/>
    <property type="project" value="TreeGrafter"/>
</dbReference>
<feature type="domain" description="O-acyltransferase WSD1-like N-terminal" evidence="12">
    <location>
        <begin position="7"/>
        <end position="265"/>
    </location>
</feature>
<evidence type="ECO:0000256" key="8">
    <source>
        <dbReference type="ARBA" id="ARBA00023098"/>
    </source>
</evidence>
<keyword evidence="6 11" id="KW-0808">Transferase</keyword>
<dbReference type="UniPathway" id="UPA00282"/>
<evidence type="ECO:0000256" key="2">
    <source>
        <dbReference type="ARBA" id="ARBA00005189"/>
    </source>
</evidence>
<dbReference type="GO" id="GO:0004144">
    <property type="term" value="F:diacylglycerol O-acyltransferase activity"/>
    <property type="evidence" value="ECO:0007669"/>
    <property type="project" value="UniProtKB-EC"/>
</dbReference>
<dbReference type="Pfam" id="PF06974">
    <property type="entry name" value="WS_DGAT_C"/>
    <property type="match status" value="1"/>
</dbReference>
<dbReference type="InterPro" id="IPR014292">
    <property type="entry name" value="Acyl_transf_WS/DGAT"/>
</dbReference>
<dbReference type="InterPro" id="IPR009721">
    <property type="entry name" value="O-acyltransferase_WSD1_C"/>
</dbReference>
<evidence type="ECO:0000256" key="1">
    <source>
        <dbReference type="ARBA" id="ARBA00004771"/>
    </source>
</evidence>
<dbReference type="PANTHER" id="PTHR31650">
    <property type="entry name" value="O-ACYLTRANSFERASE (WSD1-LIKE) FAMILY PROTEIN"/>
    <property type="match status" value="1"/>
</dbReference>
<sequence length="466" mass="50020">MTKPIPPLDLSWLLLESPAGTTHVGAMLLFKKPFGRDPVDEIVAAYRGCSPTPPFNYVPELLVRGAPHFREVANWDPHYHVGHLALPAGAGYDDLLRLVADLHEPQLDRHRPLFRCWVIDGVPDDMFAIYTKTHHSIIDGESGLKRLYEGLSTSDRDTIPKPAFALDAPVPEPHPPTPLAEKVAHSIRGAVTEFTALNQVAVGAARKVLSGLLGSHLEGSLPFVAQHAPTNAPLEIGRRFATLSLPLAEMREIGHHFGATLNDVAASVIDGGLHAYLRETEREFAHPFIAMCPVSLRADDDTTIGTRVSAIFVRLGQPRASMPERIGQVMNSVATAKKELGAMSKEAAMTYAVGLVALAGVGASTHLDRIAHPACNLVISNVAGASDIRYLNGARLLGIYPVSALAAAIGLNATLASYHDNMDFGFIANAAAIEDPTRLADLTLRAYEELRDAAGTAAGRSQRASR</sequence>
<dbReference type="GO" id="GO:0006071">
    <property type="term" value="P:glycerol metabolic process"/>
    <property type="evidence" value="ECO:0007669"/>
    <property type="project" value="UniProtKB-KW"/>
</dbReference>
<comment type="pathway">
    <text evidence="2">Lipid metabolism.</text>
</comment>
<proteinExistence type="inferred from homology"/>
<keyword evidence="8 11" id="KW-0443">Lipid metabolism</keyword>
<dbReference type="RefSeq" id="WP_012395046.1">
    <property type="nucleotide sequence ID" value="NZ_BQLB01000099.1"/>
</dbReference>